<accession>A0ABY6M274</accession>
<proteinExistence type="predicted"/>
<keyword evidence="2" id="KW-1185">Reference proteome</keyword>
<protein>
    <submittedName>
        <fullName evidence="1">Uncharacterized protein</fullName>
    </submittedName>
</protein>
<evidence type="ECO:0000313" key="1">
    <source>
        <dbReference type="EMBL" id="UYW01800.1"/>
    </source>
</evidence>
<dbReference type="EMBL" id="CP081495">
    <property type="protein sequence ID" value="UYW01800.1"/>
    <property type="molecule type" value="Genomic_DNA"/>
</dbReference>
<name>A0ABY6M274_9FLAO</name>
<evidence type="ECO:0000313" key="2">
    <source>
        <dbReference type="Proteomes" id="UP001163328"/>
    </source>
</evidence>
<dbReference type="Proteomes" id="UP001163328">
    <property type="component" value="Chromosome"/>
</dbReference>
<dbReference type="RefSeq" id="WP_264434274.1">
    <property type="nucleotide sequence ID" value="NZ_CP081495.1"/>
</dbReference>
<organism evidence="1 2">
    <name type="scientific">Flavobacterium agricola</name>
    <dbReference type="NCBI Taxonomy" id="2870839"/>
    <lineage>
        <taxon>Bacteria</taxon>
        <taxon>Pseudomonadati</taxon>
        <taxon>Bacteroidota</taxon>
        <taxon>Flavobacteriia</taxon>
        <taxon>Flavobacteriales</taxon>
        <taxon>Flavobacteriaceae</taxon>
        <taxon>Flavobacterium</taxon>
    </lineage>
</organism>
<reference evidence="1" key="1">
    <citation type="submission" date="2021-08" db="EMBL/GenBank/DDBJ databases">
        <title>Flavobacterium sp. strain CC-SYL302.</title>
        <authorList>
            <person name="Lin S.-Y."/>
            <person name="Lee T.-H."/>
            <person name="Young C.-C."/>
        </authorList>
    </citation>
    <scope>NUCLEOTIDE SEQUENCE</scope>
    <source>
        <strain evidence="1">CC-SYL302</strain>
    </source>
</reference>
<sequence>MKYFHKDLKRKFLSRIKTWDRPFNTIKFYYTPKLYQKIASTNKEAYSKINFLHKELLTKIHIKLDNNSIAKFEEIEYLQTIKDSFFVKTKSQKNRIELVNFILKKNCESEISIDHKTPLDFIINQNLNQLCELKKISEILLNGRNTLNLSEMQDSYKIFMENLNLHNIDVDKMINEIEYIYYQCELELLPRHVNSSKGKKKDFR</sequence>
<gene>
    <name evidence="1" type="ORF">K5I29_02425</name>
</gene>